<protein>
    <submittedName>
        <fullName evidence="1">Uncharacterized protein</fullName>
    </submittedName>
</protein>
<accession>A0A0A9Q5L9</accession>
<dbReference type="AlphaFoldDB" id="A0A0A9Q5L9"/>
<evidence type="ECO:0000313" key="1">
    <source>
        <dbReference type="EMBL" id="JAD46142.1"/>
    </source>
</evidence>
<organism evidence="1">
    <name type="scientific">Arundo donax</name>
    <name type="common">Giant reed</name>
    <name type="synonym">Donax arundinaceus</name>
    <dbReference type="NCBI Taxonomy" id="35708"/>
    <lineage>
        <taxon>Eukaryota</taxon>
        <taxon>Viridiplantae</taxon>
        <taxon>Streptophyta</taxon>
        <taxon>Embryophyta</taxon>
        <taxon>Tracheophyta</taxon>
        <taxon>Spermatophyta</taxon>
        <taxon>Magnoliopsida</taxon>
        <taxon>Liliopsida</taxon>
        <taxon>Poales</taxon>
        <taxon>Poaceae</taxon>
        <taxon>PACMAD clade</taxon>
        <taxon>Arundinoideae</taxon>
        <taxon>Arundineae</taxon>
        <taxon>Arundo</taxon>
    </lineage>
</organism>
<proteinExistence type="predicted"/>
<reference evidence="1" key="2">
    <citation type="journal article" date="2015" name="Data Brief">
        <title>Shoot transcriptome of the giant reed, Arundo donax.</title>
        <authorList>
            <person name="Barrero R.A."/>
            <person name="Guerrero F.D."/>
            <person name="Moolhuijzen P."/>
            <person name="Goolsby J.A."/>
            <person name="Tidwell J."/>
            <person name="Bellgard S.E."/>
            <person name="Bellgard M.I."/>
        </authorList>
    </citation>
    <scope>NUCLEOTIDE SEQUENCE</scope>
    <source>
        <tissue evidence="1">Shoot tissue taken approximately 20 cm above the soil surface</tissue>
    </source>
</reference>
<dbReference type="EMBL" id="GBRH01251753">
    <property type="protein sequence ID" value="JAD46142.1"/>
    <property type="molecule type" value="Transcribed_RNA"/>
</dbReference>
<sequence>MRRILMIGHLDSTVML</sequence>
<name>A0A0A9Q5L9_ARUDO</name>
<reference evidence="1" key="1">
    <citation type="submission" date="2014-09" db="EMBL/GenBank/DDBJ databases">
        <authorList>
            <person name="Magalhaes I.L.F."/>
            <person name="Oliveira U."/>
            <person name="Santos F.R."/>
            <person name="Vidigal T.H.D.A."/>
            <person name="Brescovit A.D."/>
            <person name="Santos A.J."/>
        </authorList>
    </citation>
    <scope>NUCLEOTIDE SEQUENCE</scope>
    <source>
        <tissue evidence="1">Shoot tissue taken approximately 20 cm above the soil surface</tissue>
    </source>
</reference>